<proteinExistence type="predicted"/>
<reference evidence="1 2" key="1">
    <citation type="submission" date="2019-02" db="EMBL/GenBank/DDBJ databases">
        <title>Deep-cultivation of Planctomycetes and their phenomic and genomic characterization uncovers novel biology.</title>
        <authorList>
            <person name="Wiegand S."/>
            <person name="Jogler M."/>
            <person name="Boedeker C."/>
            <person name="Pinto D."/>
            <person name="Vollmers J."/>
            <person name="Rivas-Marin E."/>
            <person name="Kohn T."/>
            <person name="Peeters S.H."/>
            <person name="Heuer A."/>
            <person name="Rast P."/>
            <person name="Oberbeckmann S."/>
            <person name="Bunk B."/>
            <person name="Jeske O."/>
            <person name="Meyerdierks A."/>
            <person name="Storesund J.E."/>
            <person name="Kallscheuer N."/>
            <person name="Luecker S."/>
            <person name="Lage O.M."/>
            <person name="Pohl T."/>
            <person name="Merkel B.J."/>
            <person name="Hornburger P."/>
            <person name="Mueller R.-W."/>
            <person name="Bruemmer F."/>
            <person name="Labrenz M."/>
            <person name="Spormann A.M."/>
            <person name="Op Den Camp H."/>
            <person name="Overmann J."/>
            <person name="Amann R."/>
            <person name="Jetten M.S.M."/>
            <person name="Mascher T."/>
            <person name="Medema M.H."/>
            <person name="Devos D.P."/>
            <person name="Kaster A.-K."/>
            <person name="Ovreas L."/>
            <person name="Rohde M."/>
            <person name="Galperin M.Y."/>
            <person name="Jogler C."/>
        </authorList>
    </citation>
    <scope>NUCLEOTIDE SEQUENCE [LARGE SCALE GENOMIC DNA]</scope>
    <source>
        <strain evidence="1 2">Poly41</strain>
    </source>
</reference>
<comment type="caution">
    <text evidence="1">The sequence shown here is derived from an EMBL/GenBank/DDBJ whole genome shotgun (WGS) entry which is preliminary data.</text>
</comment>
<gene>
    <name evidence="1" type="ORF">Poly41_14530</name>
</gene>
<name>A0A5C6E0E8_9BACT</name>
<dbReference type="Proteomes" id="UP000319143">
    <property type="component" value="Unassembled WGS sequence"/>
</dbReference>
<accession>A0A5C6E0E8</accession>
<dbReference type="RefSeq" id="WP_197231128.1">
    <property type="nucleotide sequence ID" value="NZ_SJPV01000002.1"/>
</dbReference>
<dbReference type="AlphaFoldDB" id="A0A5C6E0E8"/>
<dbReference type="SUPFAM" id="SSF51445">
    <property type="entry name" value="(Trans)glycosidases"/>
    <property type="match status" value="1"/>
</dbReference>
<protein>
    <submittedName>
        <fullName evidence="1">Maltodextrin glucosidase</fullName>
    </submittedName>
</protein>
<keyword evidence="2" id="KW-1185">Reference proteome</keyword>
<dbReference type="EMBL" id="SJPV01000002">
    <property type="protein sequence ID" value="TWU40619.1"/>
    <property type="molecule type" value="Genomic_DNA"/>
</dbReference>
<evidence type="ECO:0000313" key="1">
    <source>
        <dbReference type="EMBL" id="TWU40619.1"/>
    </source>
</evidence>
<evidence type="ECO:0000313" key="2">
    <source>
        <dbReference type="Proteomes" id="UP000319143"/>
    </source>
</evidence>
<sequence>MRSASIYAGDEQGAKGVKYDRPGGDAKIRKPLPCRPDDILCQPTSIWQLHRDLIAIRRERPWIADGQLEVTQVDNASITYQVRSQQNQLLVLLNISDRAIAMSVPTNLVAVAGPALSQQRFAELPAQAWGIWASS</sequence>
<organism evidence="1 2">
    <name type="scientific">Novipirellula artificiosorum</name>
    <dbReference type="NCBI Taxonomy" id="2528016"/>
    <lineage>
        <taxon>Bacteria</taxon>
        <taxon>Pseudomonadati</taxon>
        <taxon>Planctomycetota</taxon>
        <taxon>Planctomycetia</taxon>
        <taxon>Pirellulales</taxon>
        <taxon>Pirellulaceae</taxon>
        <taxon>Novipirellula</taxon>
    </lineage>
</organism>
<dbReference type="GO" id="GO:0016798">
    <property type="term" value="F:hydrolase activity, acting on glycosyl bonds"/>
    <property type="evidence" value="ECO:0007669"/>
    <property type="project" value="UniProtKB-KW"/>
</dbReference>
<dbReference type="InterPro" id="IPR017853">
    <property type="entry name" value="GH"/>
</dbReference>